<keyword evidence="3" id="KW-1185">Reference proteome</keyword>
<protein>
    <recommendedName>
        <fullName evidence="4">Transmembrane protein</fullName>
    </recommendedName>
</protein>
<feature type="transmembrane region" description="Helical" evidence="1">
    <location>
        <begin position="244"/>
        <end position="264"/>
    </location>
</feature>
<dbReference type="Proteomes" id="UP000485058">
    <property type="component" value="Unassembled WGS sequence"/>
</dbReference>
<dbReference type="EMBL" id="BLLF01002373">
    <property type="protein sequence ID" value="GFH23828.1"/>
    <property type="molecule type" value="Genomic_DNA"/>
</dbReference>
<dbReference type="AlphaFoldDB" id="A0A699ZZE6"/>
<accession>A0A699ZZE6</accession>
<evidence type="ECO:0000313" key="3">
    <source>
        <dbReference type="Proteomes" id="UP000485058"/>
    </source>
</evidence>
<gene>
    <name evidence="2" type="ORF">HaLaN_21512</name>
</gene>
<evidence type="ECO:0008006" key="4">
    <source>
        <dbReference type="Google" id="ProtNLM"/>
    </source>
</evidence>
<keyword evidence="1" id="KW-1133">Transmembrane helix</keyword>
<keyword evidence="1" id="KW-0812">Transmembrane</keyword>
<name>A0A699ZZE6_HAELA</name>
<evidence type="ECO:0000313" key="2">
    <source>
        <dbReference type="EMBL" id="GFH23828.1"/>
    </source>
</evidence>
<proteinExistence type="predicted"/>
<keyword evidence="1" id="KW-0472">Membrane</keyword>
<organism evidence="2 3">
    <name type="scientific">Haematococcus lacustris</name>
    <name type="common">Green alga</name>
    <name type="synonym">Haematococcus pluvialis</name>
    <dbReference type="NCBI Taxonomy" id="44745"/>
    <lineage>
        <taxon>Eukaryota</taxon>
        <taxon>Viridiplantae</taxon>
        <taxon>Chlorophyta</taxon>
        <taxon>core chlorophytes</taxon>
        <taxon>Chlorophyceae</taxon>
        <taxon>CS clade</taxon>
        <taxon>Chlamydomonadales</taxon>
        <taxon>Haematococcaceae</taxon>
        <taxon>Haematococcus</taxon>
    </lineage>
</organism>
<feature type="transmembrane region" description="Helical" evidence="1">
    <location>
        <begin position="20"/>
        <end position="42"/>
    </location>
</feature>
<comment type="caution">
    <text evidence="2">The sequence shown here is derived from an EMBL/GenBank/DDBJ whole genome shotgun (WGS) entry which is preliminary data.</text>
</comment>
<sequence length="266" mass="28597">MWLQVKALDAYSLEVKEKSMQGGFITALVLAATIAYIILVTVQFLEQPPMKVVGTEWTIGNGPWPMDLTCQARSGCLVSNVLSAANTLGSSNAVPADEAACTFLAFNNTMQANVVFSVNPVEGLSVMYDPDTTAGTTSLEGAGLDITSEIRCVGGNTECVTLLHTPIASGTFLLQYVETVNNTASGTAQHRREWFANMISGSSDVLSGSTPCWNSTVPDPRLAGWVQARLRINSFYNTVQVDRVTFWLMLFGTAGGAYSLFLQVSR</sequence>
<evidence type="ECO:0000256" key="1">
    <source>
        <dbReference type="SAM" id="Phobius"/>
    </source>
</evidence>
<reference evidence="2 3" key="1">
    <citation type="submission" date="2020-02" db="EMBL/GenBank/DDBJ databases">
        <title>Draft genome sequence of Haematococcus lacustris strain NIES-144.</title>
        <authorList>
            <person name="Morimoto D."/>
            <person name="Nakagawa S."/>
            <person name="Yoshida T."/>
            <person name="Sawayama S."/>
        </authorList>
    </citation>
    <scope>NUCLEOTIDE SEQUENCE [LARGE SCALE GENOMIC DNA]</scope>
    <source>
        <strain evidence="2 3">NIES-144</strain>
    </source>
</reference>